<comment type="subcellular location">
    <subcellularLocation>
        <location evidence="1">Cytoplasm</location>
    </subcellularLocation>
</comment>
<organism evidence="5 6">
    <name type="scientific">Allosaccharopolyspora coralli</name>
    <dbReference type="NCBI Taxonomy" id="2665642"/>
    <lineage>
        <taxon>Bacteria</taxon>
        <taxon>Bacillati</taxon>
        <taxon>Actinomycetota</taxon>
        <taxon>Actinomycetes</taxon>
        <taxon>Pseudonocardiales</taxon>
        <taxon>Pseudonocardiaceae</taxon>
        <taxon>Allosaccharopolyspora</taxon>
    </lineage>
</organism>
<evidence type="ECO:0000313" key="6">
    <source>
        <dbReference type="Proteomes" id="UP000371041"/>
    </source>
</evidence>
<dbReference type="Pfam" id="PF14011">
    <property type="entry name" value="ESX-1_EspG"/>
    <property type="match status" value="1"/>
</dbReference>
<protein>
    <submittedName>
        <fullName evidence="5">ESX secretion-associated protein EspG</fullName>
    </submittedName>
</protein>
<dbReference type="InterPro" id="IPR025734">
    <property type="entry name" value="EspG"/>
</dbReference>
<dbReference type="RefSeq" id="WP_154076280.1">
    <property type="nucleotide sequence ID" value="NZ_CP045929.1"/>
</dbReference>
<dbReference type="AlphaFoldDB" id="A0A5Q3Q8C4"/>
<evidence type="ECO:0000256" key="4">
    <source>
        <dbReference type="ARBA" id="ARBA00023186"/>
    </source>
</evidence>
<reference evidence="6" key="1">
    <citation type="submission" date="2019-11" db="EMBL/GenBank/DDBJ databases">
        <title>The complete genome sequence of Saccharopolyspora sp. E2A.</title>
        <authorList>
            <person name="Zhang G."/>
        </authorList>
    </citation>
    <scope>NUCLEOTIDE SEQUENCE [LARGE SCALE GENOMIC DNA]</scope>
    <source>
        <strain evidence="6">E2A</strain>
    </source>
</reference>
<dbReference type="Proteomes" id="UP000371041">
    <property type="component" value="Chromosome"/>
</dbReference>
<accession>A0A5Q3Q8C4</accession>
<proteinExistence type="inferred from homology"/>
<comment type="similarity">
    <text evidence="2">Belongs to the EspG family.</text>
</comment>
<dbReference type="EMBL" id="CP045929">
    <property type="protein sequence ID" value="QGK69686.1"/>
    <property type="molecule type" value="Genomic_DNA"/>
</dbReference>
<evidence type="ECO:0000256" key="3">
    <source>
        <dbReference type="ARBA" id="ARBA00022490"/>
    </source>
</evidence>
<evidence type="ECO:0000256" key="1">
    <source>
        <dbReference type="ARBA" id="ARBA00004496"/>
    </source>
</evidence>
<keyword evidence="6" id="KW-1185">Reference proteome</keyword>
<keyword evidence="4" id="KW-0143">Chaperone</keyword>
<evidence type="ECO:0000256" key="2">
    <source>
        <dbReference type="ARBA" id="ARBA00006411"/>
    </source>
</evidence>
<dbReference type="KEGG" id="sace:GIY23_09280"/>
<gene>
    <name evidence="5" type="ORF">GIY23_09280</name>
</gene>
<keyword evidence="3" id="KW-0963">Cytoplasm</keyword>
<name>A0A5Q3Q8C4_9PSEU</name>
<evidence type="ECO:0000313" key="5">
    <source>
        <dbReference type="EMBL" id="QGK69686.1"/>
    </source>
</evidence>
<sequence length="256" mass="28514">MNIELSGQAFHELWEHLGLGVKPLALNVLPDGILESERREAEHHAVDELRRYGYGDRDGEDDLLGALQPLRRYERSYDIVYRFRDGDELPRHTGIVANQGNQATLAVYTGQTVRITTVANEDMSRAILNVVPEMKPGPGNGVSVRSAVLKEAGAEAGSSPRALVDALARRGVRREEANALSEMVGSKRLQYAQFGAATMDGLGKRTRMPMVTNCYSNAAGWFLMEENPRGAEPWTTFAPMDKQRMRLRVEDLFKGR</sequence>